<accession>A0A194Q3Q6</accession>
<keyword evidence="2" id="KW-0378">Hydrolase</keyword>
<dbReference type="PROSITE" id="PS50240">
    <property type="entry name" value="TRYPSIN_DOM"/>
    <property type="match status" value="1"/>
</dbReference>
<evidence type="ECO:0000256" key="1">
    <source>
        <dbReference type="ARBA" id="ARBA00023157"/>
    </source>
</evidence>
<proteinExistence type="predicted"/>
<dbReference type="InterPro" id="IPR018114">
    <property type="entry name" value="TRYPSIN_HIS"/>
</dbReference>
<keyword evidence="3" id="KW-0732">Signal</keyword>
<keyword evidence="6" id="KW-1185">Reference proteome</keyword>
<dbReference type="AlphaFoldDB" id="A0A194Q3Q6"/>
<dbReference type="EMBL" id="KQ459564">
    <property type="protein sequence ID" value="KPI99639.1"/>
    <property type="molecule type" value="Genomic_DNA"/>
</dbReference>
<feature type="signal peptide" evidence="3">
    <location>
        <begin position="1"/>
        <end position="15"/>
    </location>
</feature>
<gene>
    <name evidence="5" type="ORF">RR46_02553</name>
</gene>
<feature type="chain" id="PRO_5012723651" evidence="3">
    <location>
        <begin position="16"/>
        <end position="309"/>
    </location>
</feature>
<dbReference type="InterPro" id="IPR033116">
    <property type="entry name" value="TRYPSIN_SER"/>
</dbReference>
<reference evidence="5 6" key="1">
    <citation type="journal article" date="2015" name="Nat. Commun.">
        <title>Outbred genome sequencing and CRISPR/Cas9 gene editing in butterflies.</title>
        <authorList>
            <person name="Li X."/>
            <person name="Fan D."/>
            <person name="Zhang W."/>
            <person name="Liu G."/>
            <person name="Zhang L."/>
            <person name="Zhao L."/>
            <person name="Fang X."/>
            <person name="Chen L."/>
            <person name="Dong Y."/>
            <person name="Chen Y."/>
            <person name="Ding Y."/>
            <person name="Zhao R."/>
            <person name="Feng M."/>
            <person name="Zhu Y."/>
            <person name="Feng Y."/>
            <person name="Jiang X."/>
            <person name="Zhu D."/>
            <person name="Xiang H."/>
            <person name="Feng X."/>
            <person name="Li S."/>
            <person name="Wang J."/>
            <person name="Zhang G."/>
            <person name="Kronforst M.R."/>
            <person name="Wang W."/>
        </authorList>
    </citation>
    <scope>NUCLEOTIDE SEQUENCE [LARGE SCALE GENOMIC DNA]</scope>
    <source>
        <strain evidence="5">Ya'a_city_454_Px</strain>
        <tissue evidence="5">Whole body</tissue>
    </source>
</reference>
<dbReference type="Pfam" id="PF00089">
    <property type="entry name" value="Trypsin"/>
    <property type="match status" value="1"/>
</dbReference>
<organism evidence="5 6">
    <name type="scientific">Papilio xuthus</name>
    <name type="common">Asian swallowtail butterfly</name>
    <dbReference type="NCBI Taxonomy" id="66420"/>
    <lineage>
        <taxon>Eukaryota</taxon>
        <taxon>Metazoa</taxon>
        <taxon>Ecdysozoa</taxon>
        <taxon>Arthropoda</taxon>
        <taxon>Hexapoda</taxon>
        <taxon>Insecta</taxon>
        <taxon>Pterygota</taxon>
        <taxon>Neoptera</taxon>
        <taxon>Endopterygota</taxon>
        <taxon>Lepidoptera</taxon>
        <taxon>Glossata</taxon>
        <taxon>Ditrysia</taxon>
        <taxon>Papilionoidea</taxon>
        <taxon>Papilionidae</taxon>
        <taxon>Papilioninae</taxon>
        <taxon>Papilio</taxon>
    </lineage>
</organism>
<keyword evidence="1" id="KW-1015">Disulfide bond</keyword>
<dbReference type="Proteomes" id="UP000053268">
    <property type="component" value="Unassembled WGS sequence"/>
</dbReference>
<evidence type="ECO:0000313" key="6">
    <source>
        <dbReference type="Proteomes" id="UP000053268"/>
    </source>
</evidence>
<dbReference type="InterPro" id="IPR001314">
    <property type="entry name" value="Peptidase_S1A"/>
</dbReference>
<dbReference type="PROSITE" id="PS00135">
    <property type="entry name" value="TRYPSIN_SER"/>
    <property type="match status" value="1"/>
</dbReference>
<feature type="domain" description="Peptidase S1" evidence="4">
    <location>
        <begin position="59"/>
        <end position="309"/>
    </location>
</feature>
<keyword evidence="2" id="KW-0645">Protease</keyword>
<name>A0A194Q3Q6_PAPXU</name>
<dbReference type="PRINTS" id="PR00722">
    <property type="entry name" value="CHYMOTRYPSIN"/>
</dbReference>
<dbReference type="PANTHER" id="PTHR24252:SF7">
    <property type="entry name" value="HYALIN"/>
    <property type="match status" value="1"/>
</dbReference>
<evidence type="ECO:0000256" key="2">
    <source>
        <dbReference type="RuleBase" id="RU363034"/>
    </source>
</evidence>
<dbReference type="PANTHER" id="PTHR24252">
    <property type="entry name" value="ACROSIN-RELATED"/>
    <property type="match status" value="1"/>
</dbReference>
<sequence length="309" mass="33334">MFWLLHLLLLGRSLSADLGDAGLLSTEQVGQYYHQRVGIPMAEAMRNAELAGRNNTNRITNGSRTPLGAFPFVRSKIVLTLFTKASSRIKGGLLIQLESGPTSMCTCSLLSSTRAVTAAHCVWDGQDRGRTFTAVFGSTKIFRGGTRVTTNEALRHKDYNRRTLINDIALLMLPTVTFSANVAPVRLPSGALLKRDMAGRAAQAIGFGLTKDGGRVTNDQFLNHVTLKVISNEVCGRTFYIKNSQMCTSGAGGKGICFGDSGGPLVITHEKKHVLVGVSSFISGRGCQDGLPAGFTRVTTFIPWIQSHM</sequence>
<dbReference type="SUPFAM" id="SSF50494">
    <property type="entry name" value="Trypsin-like serine proteases"/>
    <property type="match status" value="1"/>
</dbReference>
<dbReference type="Gene3D" id="2.40.10.10">
    <property type="entry name" value="Trypsin-like serine proteases"/>
    <property type="match status" value="2"/>
</dbReference>
<dbReference type="GO" id="GO:0004252">
    <property type="term" value="F:serine-type endopeptidase activity"/>
    <property type="evidence" value="ECO:0007669"/>
    <property type="project" value="InterPro"/>
</dbReference>
<dbReference type="STRING" id="66420.A0A194Q3Q6"/>
<dbReference type="InterPro" id="IPR043504">
    <property type="entry name" value="Peptidase_S1_PA_chymotrypsin"/>
</dbReference>
<dbReference type="InterPro" id="IPR001254">
    <property type="entry name" value="Trypsin_dom"/>
</dbReference>
<dbReference type="PROSITE" id="PS00134">
    <property type="entry name" value="TRYPSIN_HIS"/>
    <property type="match status" value="1"/>
</dbReference>
<dbReference type="GO" id="GO:0006508">
    <property type="term" value="P:proteolysis"/>
    <property type="evidence" value="ECO:0007669"/>
    <property type="project" value="UniProtKB-KW"/>
</dbReference>
<dbReference type="InterPro" id="IPR009003">
    <property type="entry name" value="Peptidase_S1_PA"/>
</dbReference>
<dbReference type="SMART" id="SM00020">
    <property type="entry name" value="Tryp_SPc"/>
    <property type="match status" value="1"/>
</dbReference>
<evidence type="ECO:0000256" key="3">
    <source>
        <dbReference type="SAM" id="SignalP"/>
    </source>
</evidence>
<evidence type="ECO:0000259" key="4">
    <source>
        <dbReference type="PROSITE" id="PS50240"/>
    </source>
</evidence>
<evidence type="ECO:0000313" key="5">
    <source>
        <dbReference type="EMBL" id="KPI99639.1"/>
    </source>
</evidence>
<dbReference type="CDD" id="cd00190">
    <property type="entry name" value="Tryp_SPc"/>
    <property type="match status" value="1"/>
</dbReference>
<keyword evidence="2" id="KW-0720">Serine protease</keyword>
<protein>
    <submittedName>
        <fullName evidence="5">Collagenase</fullName>
    </submittedName>
</protein>